<dbReference type="EMBL" id="MVAB01000001">
    <property type="protein sequence ID" value="OPF87543.1"/>
    <property type="molecule type" value="Genomic_DNA"/>
</dbReference>
<keyword evidence="8 9" id="KW-0472">Membrane</keyword>
<dbReference type="InterPro" id="IPR013853">
    <property type="entry name" value="EIIC-GAT"/>
</dbReference>
<evidence type="ECO:0000256" key="2">
    <source>
        <dbReference type="ARBA" id="ARBA00022448"/>
    </source>
</evidence>
<organism evidence="11 12">
    <name type="scientific">Vagococcus martis</name>
    <dbReference type="NCBI Taxonomy" id="1768210"/>
    <lineage>
        <taxon>Bacteria</taxon>
        <taxon>Bacillati</taxon>
        <taxon>Bacillota</taxon>
        <taxon>Bacilli</taxon>
        <taxon>Lactobacillales</taxon>
        <taxon>Enterococcaceae</taxon>
        <taxon>Vagococcus</taxon>
    </lineage>
</organism>
<feature type="transmembrane region" description="Helical" evidence="9">
    <location>
        <begin position="178"/>
        <end position="197"/>
    </location>
</feature>
<dbReference type="RefSeq" id="WP_079346166.1">
    <property type="nucleotide sequence ID" value="NZ_MVAB01000001.1"/>
</dbReference>
<feature type="transmembrane region" description="Helical" evidence="9">
    <location>
        <begin position="335"/>
        <end position="353"/>
    </location>
</feature>
<dbReference type="PANTHER" id="PTHR37324">
    <property type="entry name" value="PTS SYSTEM GALACTITOL-SPECIFIC EIIC COMPONENT"/>
    <property type="match status" value="1"/>
</dbReference>
<dbReference type="PROSITE" id="PS51104">
    <property type="entry name" value="PTS_EIIC_TYPE_2"/>
    <property type="match status" value="1"/>
</dbReference>
<accession>A0A1V4DGE4</accession>
<evidence type="ECO:0000313" key="11">
    <source>
        <dbReference type="EMBL" id="OPF87543.1"/>
    </source>
</evidence>
<keyword evidence="2" id="KW-0813">Transport</keyword>
<evidence type="ECO:0000256" key="1">
    <source>
        <dbReference type="ARBA" id="ARBA00004651"/>
    </source>
</evidence>
<keyword evidence="6 9" id="KW-0812">Transmembrane</keyword>
<feature type="domain" description="PTS EIIC type-2" evidence="10">
    <location>
        <begin position="5"/>
        <end position="435"/>
    </location>
</feature>
<dbReference type="Proteomes" id="UP000189970">
    <property type="component" value="Unassembled WGS sequence"/>
</dbReference>
<feature type="transmembrane region" description="Helical" evidence="9">
    <location>
        <begin position="6"/>
        <end position="28"/>
    </location>
</feature>
<dbReference type="GO" id="GO:0015577">
    <property type="term" value="F:galactitol transmembrane transporter activity"/>
    <property type="evidence" value="ECO:0007669"/>
    <property type="project" value="InterPro"/>
</dbReference>
<dbReference type="InterPro" id="IPR004703">
    <property type="entry name" value="PTS_sugar-sp_permease"/>
</dbReference>
<comment type="caution">
    <text evidence="11">The sequence shown here is derived from an EMBL/GenBank/DDBJ whole genome shotgun (WGS) entry which is preliminary data.</text>
</comment>
<dbReference type="PANTHER" id="PTHR37324:SF2">
    <property type="entry name" value="PTS SYSTEM GALACTITOL-SPECIFIC EIIC COMPONENT"/>
    <property type="match status" value="1"/>
</dbReference>
<dbReference type="InterPro" id="IPR013014">
    <property type="entry name" value="PTS_EIIC_2"/>
</dbReference>
<gene>
    <name evidence="11" type="ORF">BW731_04660</name>
</gene>
<feature type="transmembrane region" description="Helical" evidence="9">
    <location>
        <begin position="359"/>
        <end position="378"/>
    </location>
</feature>
<reference evidence="11 12" key="1">
    <citation type="submission" date="2017-02" db="EMBL/GenBank/DDBJ databases">
        <title>Vagococcus cremeus sp. nov., isolated from the small intestine of a marten, Martes flavigula.</title>
        <authorList>
            <person name="Tak E.J."/>
            <person name="Bae J.-W."/>
        </authorList>
    </citation>
    <scope>NUCLEOTIDE SEQUENCE [LARGE SCALE GENOMIC DNA]</scope>
    <source>
        <strain evidence="11 12">D7T301</strain>
    </source>
</reference>
<protein>
    <submittedName>
        <fullName evidence="11">PTS galactitol transporter subunit IIC</fullName>
    </submittedName>
</protein>
<feature type="transmembrane region" description="Helical" evidence="9">
    <location>
        <begin position="40"/>
        <end position="64"/>
    </location>
</feature>
<keyword evidence="7 9" id="KW-1133">Transmembrane helix</keyword>
<evidence type="ECO:0000256" key="5">
    <source>
        <dbReference type="ARBA" id="ARBA00022683"/>
    </source>
</evidence>
<evidence type="ECO:0000256" key="4">
    <source>
        <dbReference type="ARBA" id="ARBA00022597"/>
    </source>
</evidence>
<keyword evidence="5" id="KW-0598">Phosphotransferase system</keyword>
<proteinExistence type="predicted"/>
<dbReference type="GO" id="GO:0005886">
    <property type="term" value="C:plasma membrane"/>
    <property type="evidence" value="ECO:0007669"/>
    <property type="project" value="UniProtKB-SubCell"/>
</dbReference>
<dbReference type="GO" id="GO:0009401">
    <property type="term" value="P:phosphoenolpyruvate-dependent sugar phosphotransferase system"/>
    <property type="evidence" value="ECO:0007669"/>
    <property type="project" value="UniProtKB-KW"/>
</dbReference>
<feature type="transmembrane region" description="Helical" evidence="9">
    <location>
        <begin position="415"/>
        <end position="434"/>
    </location>
</feature>
<dbReference type="PIRSF" id="PIRSF006304">
    <property type="entry name" value="GatC"/>
    <property type="match status" value="1"/>
</dbReference>
<name>A0A1V4DGE4_9ENTE</name>
<sequence>MLNALQWFVDLGSIVVLPILILIFGIILGTKPGKAFTSALMVGVGFVGLNLVIDLLGGSLGPAAQQMVERFGLNLTTIDVGWPAAAAISYGTVLGSLAIPIGVGLNILLIVLGLTKTLNVDIWNIWHAAFVSSLVYALTGNFAIGIFATVIYIMMMLLFGDILGPVINKFYGFPNITFPHGTAAPGFIFAIPLNWLFDRTPGLKNWKADPETIQKKFGVFGDSTVMGFMIGLVMGLLAGYDVAGVGQLAVKTSAVMVLMPKMVALLMEGLTPISESANTFVQKKFPGRELYIGMDAALSVGHPAVLSSSLLLVPITILLAVILPGNTTLPFGDLATIPFLICLMAAVFGGNIIRTVIGGSIYMVTILYVTSWVAPLVTSSAKAANFDLQGNSMITALAEGGLWTTWMYVGLTKLLSWGGLAIIGVIVLAGLIYVNKVLPKKKGEMV</sequence>
<evidence type="ECO:0000256" key="9">
    <source>
        <dbReference type="SAM" id="Phobius"/>
    </source>
</evidence>
<feature type="transmembrane region" description="Helical" evidence="9">
    <location>
        <begin position="304"/>
        <end position="323"/>
    </location>
</feature>
<evidence type="ECO:0000256" key="6">
    <source>
        <dbReference type="ARBA" id="ARBA00022692"/>
    </source>
</evidence>
<evidence type="ECO:0000313" key="12">
    <source>
        <dbReference type="Proteomes" id="UP000189970"/>
    </source>
</evidence>
<comment type="subcellular location">
    <subcellularLocation>
        <location evidence="1">Cell membrane</location>
        <topology evidence="1">Multi-pass membrane protein</topology>
    </subcellularLocation>
</comment>
<dbReference type="AlphaFoldDB" id="A0A1V4DGE4"/>
<keyword evidence="3" id="KW-1003">Cell membrane</keyword>
<feature type="transmembrane region" description="Helical" evidence="9">
    <location>
        <begin position="217"/>
        <end position="240"/>
    </location>
</feature>
<evidence type="ECO:0000256" key="8">
    <source>
        <dbReference type="ARBA" id="ARBA00023136"/>
    </source>
</evidence>
<evidence type="ECO:0000259" key="10">
    <source>
        <dbReference type="PROSITE" id="PS51104"/>
    </source>
</evidence>
<feature type="transmembrane region" description="Helical" evidence="9">
    <location>
        <begin position="134"/>
        <end position="158"/>
    </location>
</feature>
<keyword evidence="4" id="KW-0762">Sugar transport</keyword>
<evidence type="ECO:0000256" key="3">
    <source>
        <dbReference type="ARBA" id="ARBA00022475"/>
    </source>
</evidence>
<dbReference type="Pfam" id="PF03611">
    <property type="entry name" value="EIIC-GAT"/>
    <property type="match status" value="1"/>
</dbReference>
<evidence type="ECO:0000256" key="7">
    <source>
        <dbReference type="ARBA" id="ARBA00022989"/>
    </source>
</evidence>
<feature type="transmembrane region" description="Helical" evidence="9">
    <location>
        <begin position="84"/>
        <end position="114"/>
    </location>
</feature>
<keyword evidence="12" id="KW-1185">Reference proteome</keyword>